<dbReference type="GO" id="GO:0006623">
    <property type="term" value="P:protein targeting to vacuole"/>
    <property type="evidence" value="ECO:0007669"/>
    <property type="project" value="TreeGrafter"/>
</dbReference>
<dbReference type="Gene3D" id="1.10.287.660">
    <property type="entry name" value="Helix hairpin bin"/>
    <property type="match status" value="1"/>
</dbReference>
<evidence type="ECO:0000313" key="8">
    <source>
        <dbReference type="EMBL" id="ABR17874.1"/>
    </source>
</evidence>
<keyword evidence="5 6" id="KW-0653">Protein transport</keyword>
<dbReference type="SUPFAM" id="SSF140111">
    <property type="entry name" value="Endosomal sorting complex assembly domain"/>
    <property type="match status" value="1"/>
</dbReference>
<accession>B8LQE4</accession>
<dbReference type="EMBL" id="EF678091">
    <property type="protein sequence ID" value="ABR17874.1"/>
    <property type="molecule type" value="mRNA"/>
</dbReference>
<dbReference type="InterPro" id="IPR009851">
    <property type="entry name" value="Mod_r"/>
</dbReference>
<comment type="subcellular location">
    <subcellularLocation>
        <location evidence="1">Endosome</location>
    </subcellularLocation>
</comment>
<protein>
    <recommendedName>
        <fullName evidence="7">VPS37 C-terminal domain-containing protein</fullName>
    </recommendedName>
</protein>
<evidence type="ECO:0000256" key="1">
    <source>
        <dbReference type="ARBA" id="ARBA00004177"/>
    </source>
</evidence>
<name>B8LQE4_PICSI</name>
<evidence type="ECO:0000256" key="3">
    <source>
        <dbReference type="ARBA" id="ARBA00022448"/>
    </source>
</evidence>
<dbReference type="PANTHER" id="PTHR13678">
    <property type="entry name" value="VACUOLAR PROTEIN SORTING-ASSOCIATED PROTEIN 37"/>
    <property type="match status" value="1"/>
</dbReference>
<dbReference type="OMA" id="QKEVYQR"/>
<comment type="similarity">
    <text evidence="2">Belongs to the VPS37 family.</text>
</comment>
<evidence type="ECO:0000256" key="5">
    <source>
        <dbReference type="ARBA" id="ARBA00022927"/>
    </source>
</evidence>
<keyword evidence="4" id="KW-0967">Endosome</keyword>
<keyword evidence="3 6" id="KW-0813">Transport</keyword>
<evidence type="ECO:0000256" key="4">
    <source>
        <dbReference type="ARBA" id="ARBA00022753"/>
    </source>
</evidence>
<dbReference type="Pfam" id="PF07200">
    <property type="entry name" value="Mod_r"/>
    <property type="match status" value="1"/>
</dbReference>
<feature type="domain" description="VPS37 C-terminal" evidence="7">
    <location>
        <begin position="157"/>
        <end position="240"/>
    </location>
</feature>
<evidence type="ECO:0000259" key="7">
    <source>
        <dbReference type="PROSITE" id="PS51314"/>
    </source>
</evidence>
<dbReference type="GO" id="GO:0006612">
    <property type="term" value="P:protein targeting to membrane"/>
    <property type="evidence" value="ECO:0007669"/>
    <property type="project" value="TreeGrafter"/>
</dbReference>
<dbReference type="PANTHER" id="PTHR13678:SF2">
    <property type="entry name" value="VACUOLAR PROTEIN SORTING-ASSOCIATED PROTEIN 37A"/>
    <property type="match status" value="1"/>
</dbReference>
<dbReference type="AlphaFoldDB" id="B8LQE4"/>
<sequence length="240" mass="26622">MHRPVLGGQQQAQAIPCTPPTWYQPPTVTPSISLTNHSATSGMGPPSETNISTRLSSVVNQGVTRPFSPAPNAQLFDIFPALQGKSLDELELLLKDSKVYNSFLHSLEPVRHLDSLRGELTKGHVDLARNNLTKDSQIAELRNQCAIIRTTELAAAREKFEEVQKCEKEITANFSSSALVGRLQEAAAKVDEESEILHQKLLSGDIDLSEFIQKYKKERILYHRRMLIHYAGKASLGRPG</sequence>
<proteinExistence type="evidence at transcript level"/>
<organism evidence="8">
    <name type="scientific">Picea sitchensis</name>
    <name type="common">Sitka spruce</name>
    <name type="synonym">Pinus sitchensis</name>
    <dbReference type="NCBI Taxonomy" id="3332"/>
    <lineage>
        <taxon>Eukaryota</taxon>
        <taxon>Viridiplantae</taxon>
        <taxon>Streptophyta</taxon>
        <taxon>Embryophyta</taxon>
        <taxon>Tracheophyta</taxon>
        <taxon>Spermatophyta</taxon>
        <taxon>Pinopsida</taxon>
        <taxon>Pinidae</taxon>
        <taxon>Conifers I</taxon>
        <taxon>Pinales</taxon>
        <taxon>Pinaceae</taxon>
        <taxon>Picea</taxon>
    </lineage>
</organism>
<dbReference type="GO" id="GO:0043162">
    <property type="term" value="P:ubiquitin-dependent protein catabolic process via the multivesicular body sorting pathway"/>
    <property type="evidence" value="ECO:0007669"/>
    <property type="project" value="TreeGrafter"/>
</dbReference>
<dbReference type="InterPro" id="IPR037202">
    <property type="entry name" value="ESCRT_assembly_dom"/>
</dbReference>
<dbReference type="InterPro" id="IPR029012">
    <property type="entry name" value="Helix_hairpin_bin_sf"/>
</dbReference>
<evidence type="ECO:0000256" key="6">
    <source>
        <dbReference type="PROSITE-ProRule" id="PRU00646"/>
    </source>
</evidence>
<dbReference type="PROSITE" id="PS51314">
    <property type="entry name" value="VPS37_C"/>
    <property type="match status" value="1"/>
</dbReference>
<dbReference type="GO" id="GO:0000813">
    <property type="term" value="C:ESCRT I complex"/>
    <property type="evidence" value="ECO:0007669"/>
    <property type="project" value="TreeGrafter"/>
</dbReference>
<reference evidence="8" key="1">
    <citation type="submission" date="2007-06" db="EMBL/GenBank/DDBJ databases">
        <title>Full length cDNA sequences from Sitka Spruce (Picea sitchensis).</title>
        <authorList>
            <person name="Ralph S.G."/>
            <person name="Chun H.E."/>
            <person name="Liao N."/>
            <person name="Ali J."/>
            <person name="Reid K."/>
            <person name="Kolosova N."/>
            <person name="Cooper N."/>
            <person name="Cullis C."/>
            <person name="Jancsik S."/>
            <person name="Moore R."/>
            <person name="Mayo M."/>
            <person name="Wagner S."/>
            <person name="Holt R.A."/>
            <person name="Jones S.J.M."/>
            <person name="Marra M.A."/>
            <person name="Ritland C.E."/>
            <person name="Ritland K."/>
            <person name="Bohlmann J."/>
        </authorList>
    </citation>
    <scope>NUCLEOTIDE SEQUENCE</scope>
    <source>
        <tissue evidence="8">Bark</tissue>
    </source>
</reference>
<evidence type="ECO:0000256" key="2">
    <source>
        <dbReference type="ARBA" id="ARBA00007617"/>
    </source>
</evidence>